<proteinExistence type="predicted"/>
<sequence>MRLYHVVFLRGPIIYLSLVLCFCGLISKHCISRWDSMIASQKWMFIKEADFLKMPL</sequence>
<evidence type="ECO:0000256" key="1">
    <source>
        <dbReference type="SAM" id="Phobius"/>
    </source>
</evidence>
<protein>
    <submittedName>
        <fullName evidence="2">Uncharacterized protein</fullName>
    </submittedName>
</protein>
<evidence type="ECO:0000313" key="2">
    <source>
        <dbReference type="EMBL" id="KIK95598.1"/>
    </source>
</evidence>
<evidence type="ECO:0000313" key="3">
    <source>
        <dbReference type="Proteomes" id="UP000054538"/>
    </source>
</evidence>
<accession>A0A0D0DRG7</accession>
<feature type="transmembrane region" description="Helical" evidence="1">
    <location>
        <begin position="12"/>
        <end position="31"/>
    </location>
</feature>
<keyword evidence="1" id="KW-0812">Transmembrane</keyword>
<reference evidence="3" key="2">
    <citation type="submission" date="2015-01" db="EMBL/GenBank/DDBJ databases">
        <title>Evolutionary Origins and Diversification of the Mycorrhizal Mutualists.</title>
        <authorList>
            <consortium name="DOE Joint Genome Institute"/>
            <consortium name="Mycorrhizal Genomics Consortium"/>
            <person name="Kohler A."/>
            <person name="Kuo A."/>
            <person name="Nagy L.G."/>
            <person name="Floudas D."/>
            <person name="Copeland A."/>
            <person name="Barry K.W."/>
            <person name="Cichocki N."/>
            <person name="Veneault-Fourrey C."/>
            <person name="LaButti K."/>
            <person name="Lindquist E.A."/>
            <person name="Lipzen A."/>
            <person name="Lundell T."/>
            <person name="Morin E."/>
            <person name="Murat C."/>
            <person name="Riley R."/>
            <person name="Ohm R."/>
            <person name="Sun H."/>
            <person name="Tunlid A."/>
            <person name="Henrissat B."/>
            <person name="Grigoriev I.V."/>
            <person name="Hibbett D.S."/>
            <person name="Martin F."/>
        </authorList>
    </citation>
    <scope>NUCLEOTIDE SEQUENCE [LARGE SCALE GENOMIC DNA]</scope>
    <source>
        <strain evidence="3">Ve08.2h10</strain>
    </source>
</reference>
<dbReference type="InParanoid" id="A0A0D0DRG7"/>
<keyword evidence="1" id="KW-1133">Transmembrane helix</keyword>
<gene>
    <name evidence="2" type="ORF">PAXRUDRAFT_826826</name>
</gene>
<dbReference type="AlphaFoldDB" id="A0A0D0DRG7"/>
<dbReference type="EMBL" id="KN825032">
    <property type="protein sequence ID" value="KIK95598.1"/>
    <property type="molecule type" value="Genomic_DNA"/>
</dbReference>
<name>A0A0D0DRG7_9AGAM</name>
<reference evidence="2 3" key="1">
    <citation type="submission" date="2014-04" db="EMBL/GenBank/DDBJ databases">
        <authorList>
            <consortium name="DOE Joint Genome Institute"/>
            <person name="Kuo A."/>
            <person name="Kohler A."/>
            <person name="Jargeat P."/>
            <person name="Nagy L.G."/>
            <person name="Floudas D."/>
            <person name="Copeland A."/>
            <person name="Barry K.W."/>
            <person name="Cichocki N."/>
            <person name="Veneault-Fourrey C."/>
            <person name="LaButti K."/>
            <person name="Lindquist E.A."/>
            <person name="Lipzen A."/>
            <person name="Lundell T."/>
            <person name="Morin E."/>
            <person name="Murat C."/>
            <person name="Sun H."/>
            <person name="Tunlid A."/>
            <person name="Henrissat B."/>
            <person name="Grigoriev I.V."/>
            <person name="Hibbett D.S."/>
            <person name="Martin F."/>
            <person name="Nordberg H.P."/>
            <person name="Cantor M.N."/>
            <person name="Hua S.X."/>
        </authorList>
    </citation>
    <scope>NUCLEOTIDE SEQUENCE [LARGE SCALE GENOMIC DNA]</scope>
    <source>
        <strain evidence="2 3">Ve08.2h10</strain>
    </source>
</reference>
<organism evidence="2 3">
    <name type="scientific">Paxillus rubicundulus Ve08.2h10</name>
    <dbReference type="NCBI Taxonomy" id="930991"/>
    <lineage>
        <taxon>Eukaryota</taxon>
        <taxon>Fungi</taxon>
        <taxon>Dikarya</taxon>
        <taxon>Basidiomycota</taxon>
        <taxon>Agaricomycotina</taxon>
        <taxon>Agaricomycetes</taxon>
        <taxon>Agaricomycetidae</taxon>
        <taxon>Boletales</taxon>
        <taxon>Paxilineae</taxon>
        <taxon>Paxillaceae</taxon>
        <taxon>Paxillus</taxon>
    </lineage>
</organism>
<keyword evidence="3" id="KW-1185">Reference proteome</keyword>
<dbReference type="HOGENOM" id="CLU_3014828_0_0_1"/>
<keyword evidence="1" id="KW-0472">Membrane</keyword>
<dbReference type="Proteomes" id="UP000054538">
    <property type="component" value="Unassembled WGS sequence"/>
</dbReference>